<evidence type="ECO:0000313" key="2">
    <source>
        <dbReference type="Proteomes" id="UP001589810"/>
    </source>
</evidence>
<dbReference type="EMBL" id="JBHLUD010000009">
    <property type="protein sequence ID" value="MFC0545388.1"/>
    <property type="molecule type" value="Genomic_DNA"/>
</dbReference>
<evidence type="ECO:0000313" key="1">
    <source>
        <dbReference type="EMBL" id="MFC0545388.1"/>
    </source>
</evidence>
<protein>
    <submittedName>
        <fullName evidence="1">Uncharacterized protein</fullName>
    </submittedName>
</protein>
<name>A0ABV6MYK1_9PSEU</name>
<organism evidence="1 2">
    <name type="scientific">Kutzneria chonburiensis</name>
    <dbReference type="NCBI Taxonomy" id="1483604"/>
    <lineage>
        <taxon>Bacteria</taxon>
        <taxon>Bacillati</taxon>
        <taxon>Actinomycetota</taxon>
        <taxon>Actinomycetes</taxon>
        <taxon>Pseudonocardiales</taxon>
        <taxon>Pseudonocardiaceae</taxon>
        <taxon>Kutzneria</taxon>
    </lineage>
</organism>
<reference evidence="1 2" key="1">
    <citation type="submission" date="2024-09" db="EMBL/GenBank/DDBJ databases">
        <authorList>
            <person name="Sun Q."/>
            <person name="Mori K."/>
        </authorList>
    </citation>
    <scope>NUCLEOTIDE SEQUENCE [LARGE SCALE GENOMIC DNA]</scope>
    <source>
        <strain evidence="1 2">TBRC 1432</strain>
    </source>
</reference>
<proteinExistence type="predicted"/>
<comment type="caution">
    <text evidence="1">The sequence shown here is derived from an EMBL/GenBank/DDBJ whole genome shotgun (WGS) entry which is preliminary data.</text>
</comment>
<keyword evidence="2" id="KW-1185">Reference proteome</keyword>
<sequence>MGEGIVLSAVSIELSRHDWGSLVAGQGTAAEVPAAVAGLVAATTAEEADRHTGCLVNGVVVQSNLFEAAVPLVSVLCAALTDDLSAAARRDVLLLISEIVNGDTHHSEIEAGRPDLEVRAQEVARAGLWLFYRELLHGNPADTEEVMDILNVVDTDRARFEQFRDQVKARLRAS</sequence>
<dbReference type="Proteomes" id="UP001589810">
    <property type="component" value="Unassembled WGS sequence"/>
</dbReference>
<accession>A0ABV6MYK1</accession>
<gene>
    <name evidence="1" type="ORF">ACFFH7_28025</name>
</gene>
<dbReference type="RefSeq" id="WP_273934680.1">
    <property type="nucleotide sequence ID" value="NZ_CP097263.1"/>
</dbReference>